<organism evidence="1">
    <name type="scientific">Arundo donax</name>
    <name type="common">Giant reed</name>
    <name type="synonym">Donax arundinaceus</name>
    <dbReference type="NCBI Taxonomy" id="35708"/>
    <lineage>
        <taxon>Eukaryota</taxon>
        <taxon>Viridiplantae</taxon>
        <taxon>Streptophyta</taxon>
        <taxon>Embryophyta</taxon>
        <taxon>Tracheophyta</taxon>
        <taxon>Spermatophyta</taxon>
        <taxon>Magnoliopsida</taxon>
        <taxon>Liliopsida</taxon>
        <taxon>Poales</taxon>
        <taxon>Poaceae</taxon>
        <taxon>PACMAD clade</taxon>
        <taxon>Arundinoideae</taxon>
        <taxon>Arundineae</taxon>
        <taxon>Arundo</taxon>
    </lineage>
</organism>
<reference evidence="1" key="2">
    <citation type="journal article" date="2015" name="Data Brief">
        <title>Shoot transcriptome of the giant reed, Arundo donax.</title>
        <authorList>
            <person name="Barrero R.A."/>
            <person name="Guerrero F.D."/>
            <person name="Moolhuijzen P."/>
            <person name="Goolsby J.A."/>
            <person name="Tidwell J."/>
            <person name="Bellgard S.E."/>
            <person name="Bellgard M.I."/>
        </authorList>
    </citation>
    <scope>NUCLEOTIDE SEQUENCE</scope>
    <source>
        <tissue evidence="1">Shoot tissue taken approximately 20 cm above the soil surface</tissue>
    </source>
</reference>
<accession>A0A0A9FXX1</accession>
<dbReference type="AlphaFoldDB" id="A0A0A9FXX1"/>
<dbReference type="PANTHER" id="PTHR11439:SF515">
    <property type="entry name" value="GAG-POL POLYPROTEIN"/>
    <property type="match status" value="1"/>
</dbReference>
<dbReference type="PANTHER" id="PTHR11439">
    <property type="entry name" value="GAG-POL-RELATED RETROTRANSPOSON"/>
    <property type="match status" value="1"/>
</dbReference>
<reference evidence="1" key="1">
    <citation type="submission" date="2014-09" db="EMBL/GenBank/DDBJ databases">
        <authorList>
            <person name="Magalhaes I.L.F."/>
            <person name="Oliveira U."/>
            <person name="Santos F.R."/>
            <person name="Vidigal T.H.D.A."/>
            <person name="Brescovit A.D."/>
            <person name="Santos A.J."/>
        </authorList>
    </citation>
    <scope>NUCLEOTIDE SEQUENCE</scope>
    <source>
        <tissue evidence="1">Shoot tissue taken approximately 20 cm above the soil surface</tissue>
    </source>
</reference>
<name>A0A0A9FXX1_ARUDO</name>
<protein>
    <submittedName>
        <fullName evidence="1">Uncharacterized protein</fullName>
    </submittedName>
</protein>
<dbReference type="EMBL" id="GBRH01180211">
    <property type="protein sequence ID" value="JAE17685.1"/>
    <property type="molecule type" value="Transcribed_RNA"/>
</dbReference>
<proteinExistence type="predicted"/>
<dbReference type="CDD" id="cd09272">
    <property type="entry name" value="RNase_HI_RT_Ty1"/>
    <property type="match status" value="1"/>
</dbReference>
<sequence length="56" mass="5925">MAGDVDTRKSTSGCIFFLGCSPISWHSLKQRVVALSSCEAEYIAATSAACQGVWLA</sequence>
<evidence type="ECO:0000313" key="1">
    <source>
        <dbReference type="EMBL" id="JAE17685.1"/>
    </source>
</evidence>